<protein>
    <recommendedName>
        <fullName evidence="1">Dynein heavy chain linker domain-containing protein</fullName>
    </recommendedName>
</protein>
<dbReference type="Gene3D" id="1.20.140.100">
    <property type="entry name" value="Dynein heavy chain, N-terminal domain 2"/>
    <property type="match status" value="1"/>
</dbReference>
<dbReference type="PANTHER" id="PTHR46961:SF21">
    <property type="entry name" value="LOW QUALITY PROTEIN: DYNEIN BETA CHAIN, FLAGELLAR OUTER ARM-LIKE"/>
    <property type="match status" value="1"/>
</dbReference>
<proteinExistence type="predicted"/>
<dbReference type="PANTHER" id="PTHR46961">
    <property type="entry name" value="DYNEIN HEAVY CHAIN 1, AXONEMAL-LIKE PROTEIN"/>
    <property type="match status" value="1"/>
</dbReference>
<feature type="domain" description="Dynein heavy chain linker" evidence="1">
    <location>
        <begin position="4"/>
        <end position="132"/>
    </location>
</feature>
<organism evidence="2 3">
    <name type="scientific">Rotaria sordida</name>
    <dbReference type="NCBI Taxonomy" id="392033"/>
    <lineage>
        <taxon>Eukaryota</taxon>
        <taxon>Metazoa</taxon>
        <taxon>Spiralia</taxon>
        <taxon>Gnathifera</taxon>
        <taxon>Rotifera</taxon>
        <taxon>Eurotatoria</taxon>
        <taxon>Bdelloidea</taxon>
        <taxon>Philodinida</taxon>
        <taxon>Philodinidae</taxon>
        <taxon>Rotaria</taxon>
    </lineage>
</organism>
<gene>
    <name evidence="2" type="ORF">ZHD862_LOCUS39017</name>
</gene>
<reference evidence="2" key="1">
    <citation type="submission" date="2021-02" db="EMBL/GenBank/DDBJ databases">
        <authorList>
            <person name="Nowell W R."/>
        </authorList>
    </citation>
    <scope>NUCLEOTIDE SEQUENCE</scope>
</reference>
<feature type="non-terminal residue" evidence="2">
    <location>
        <position position="133"/>
    </location>
</feature>
<dbReference type="InterPro" id="IPR042222">
    <property type="entry name" value="Dynein_2_N"/>
</dbReference>
<accession>A0A815W0P2</accession>
<name>A0A815W0P2_9BILA</name>
<feature type="non-terminal residue" evidence="2">
    <location>
        <position position="1"/>
    </location>
</feature>
<dbReference type="GO" id="GO:0045505">
    <property type="term" value="F:dynein intermediate chain binding"/>
    <property type="evidence" value="ECO:0007669"/>
    <property type="project" value="InterPro"/>
</dbReference>
<dbReference type="GO" id="GO:0007018">
    <property type="term" value="P:microtubule-based movement"/>
    <property type="evidence" value="ECO:0007669"/>
    <property type="project" value="InterPro"/>
</dbReference>
<evidence type="ECO:0000313" key="3">
    <source>
        <dbReference type="Proteomes" id="UP000663864"/>
    </source>
</evidence>
<comment type="caution">
    <text evidence="2">The sequence shown here is derived from an EMBL/GenBank/DDBJ whole genome shotgun (WGS) entry which is preliminary data.</text>
</comment>
<dbReference type="GO" id="GO:0030286">
    <property type="term" value="C:dynein complex"/>
    <property type="evidence" value="ECO:0007669"/>
    <property type="project" value="InterPro"/>
</dbReference>
<dbReference type="InterPro" id="IPR026983">
    <property type="entry name" value="DHC"/>
</dbReference>
<dbReference type="GO" id="GO:0051959">
    <property type="term" value="F:dynein light intermediate chain binding"/>
    <property type="evidence" value="ECO:0007669"/>
    <property type="project" value="InterPro"/>
</dbReference>
<dbReference type="InterPro" id="IPR013602">
    <property type="entry name" value="Dynein_heavy_linker"/>
</dbReference>
<dbReference type="Pfam" id="PF08393">
    <property type="entry name" value="DHC_N2"/>
    <property type="match status" value="1"/>
</dbReference>
<dbReference type="AlphaFoldDB" id="A0A815W0P2"/>
<dbReference type="EMBL" id="CAJNOT010012887">
    <property type="protein sequence ID" value="CAF1539160.1"/>
    <property type="molecule type" value="Genomic_DNA"/>
</dbReference>
<evidence type="ECO:0000313" key="2">
    <source>
        <dbReference type="EMBL" id="CAF1539160.1"/>
    </source>
</evidence>
<sequence length="133" mass="15609">TSDKINLLSNLDKMFIEIEDHQINLEILQTNQSAGSFLDEISKWQSTLQHVEEVLKQWNYVQELWIKIDSLFPIIEIDSQTNIHFSKIDKDFRSLMISVGNNNNVLKCCQKKNILPMLKYLTNQLNKSQQSLR</sequence>
<evidence type="ECO:0000259" key="1">
    <source>
        <dbReference type="Pfam" id="PF08393"/>
    </source>
</evidence>
<dbReference type="Proteomes" id="UP000663864">
    <property type="component" value="Unassembled WGS sequence"/>
</dbReference>